<keyword evidence="5 10" id="KW-0297">G-protein coupled receptor</keyword>
<feature type="transmembrane region" description="Helical" evidence="12">
    <location>
        <begin position="40"/>
        <end position="61"/>
    </location>
</feature>
<evidence type="ECO:0000256" key="9">
    <source>
        <dbReference type="ARBA" id="ARBA00023224"/>
    </source>
</evidence>
<dbReference type="Gene3D" id="1.20.1070.10">
    <property type="entry name" value="Rhodopsin 7-helix transmembrane proteins"/>
    <property type="match status" value="2"/>
</dbReference>
<feature type="compositionally biased region" description="Polar residues" evidence="11">
    <location>
        <begin position="326"/>
        <end position="338"/>
    </location>
</feature>
<evidence type="ECO:0000256" key="10">
    <source>
        <dbReference type="RuleBase" id="RU000688"/>
    </source>
</evidence>
<protein>
    <recommendedName>
        <fullName evidence="13">G-protein coupled receptors family 1 profile domain-containing protein</fullName>
    </recommendedName>
</protein>
<comment type="similarity">
    <text evidence="10">Belongs to the G-protein coupled receptor 1 family.</text>
</comment>
<evidence type="ECO:0000256" key="5">
    <source>
        <dbReference type="ARBA" id="ARBA00023040"/>
    </source>
</evidence>
<dbReference type="InterPro" id="IPR000276">
    <property type="entry name" value="GPCR_Rhodpsn"/>
</dbReference>
<dbReference type="SUPFAM" id="SSF81321">
    <property type="entry name" value="Family A G protein-coupled receptor-like"/>
    <property type="match status" value="2"/>
</dbReference>
<comment type="subcellular location">
    <subcellularLocation>
        <location evidence="1">Cell membrane</location>
        <topology evidence="1">Multi-pass membrane protein</topology>
    </subcellularLocation>
</comment>
<dbReference type="PANTHER" id="PTHR24248:SF199">
    <property type="entry name" value="IP13425P-RELATED"/>
    <property type="match status" value="1"/>
</dbReference>
<feature type="compositionally biased region" description="Basic and acidic residues" evidence="11">
    <location>
        <begin position="305"/>
        <end position="314"/>
    </location>
</feature>
<dbReference type="GO" id="GO:0043410">
    <property type="term" value="P:positive regulation of MAPK cascade"/>
    <property type="evidence" value="ECO:0007669"/>
    <property type="project" value="TreeGrafter"/>
</dbReference>
<organism evidence="14 15">
    <name type="scientific">Trichuris suis</name>
    <name type="common">pig whipworm</name>
    <dbReference type="NCBI Taxonomy" id="68888"/>
    <lineage>
        <taxon>Eukaryota</taxon>
        <taxon>Metazoa</taxon>
        <taxon>Ecdysozoa</taxon>
        <taxon>Nematoda</taxon>
        <taxon>Enoplea</taxon>
        <taxon>Dorylaimia</taxon>
        <taxon>Trichinellida</taxon>
        <taxon>Trichuridae</taxon>
        <taxon>Trichuris</taxon>
    </lineage>
</organism>
<dbReference type="PANTHER" id="PTHR24248">
    <property type="entry name" value="ADRENERGIC RECEPTOR-RELATED G-PROTEIN COUPLED RECEPTOR"/>
    <property type="match status" value="1"/>
</dbReference>
<feature type="transmembrane region" description="Helical" evidence="12">
    <location>
        <begin position="381"/>
        <end position="401"/>
    </location>
</feature>
<name>A0A085MA25_9BILA</name>
<evidence type="ECO:0000259" key="13">
    <source>
        <dbReference type="PROSITE" id="PS50262"/>
    </source>
</evidence>
<feature type="transmembrane region" description="Helical" evidence="12">
    <location>
        <begin position="122"/>
        <end position="143"/>
    </location>
</feature>
<evidence type="ECO:0000256" key="11">
    <source>
        <dbReference type="SAM" id="MobiDB-lite"/>
    </source>
</evidence>
<keyword evidence="4 12" id="KW-1133">Transmembrane helix</keyword>
<proteinExistence type="inferred from homology"/>
<evidence type="ECO:0000256" key="6">
    <source>
        <dbReference type="ARBA" id="ARBA00023136"/>
    </source>
</evidence>
<evidence type="ECO:0000313" key="15">
    <source>
        <dbReference type="Proteomes" id="UP000030764"/>
    </source>
</evidence>
<feature type="transmembrane region" description="Helical" evidence="12">
    <location>
        <begin position="6"/>
        <end position="33"/>
    </location>
</feature>
<keyword evidence="9 10" id="KW-0807">Transducer</keyword>
<keyword evidence="6 12" id="KW-0472">Membrane</keyword>
<dbReference type="Pfam" id="PF00001">
    <property type="entry name" value="7tm_1"/>
    <property type="match status" value="1"/>
</dbReference>
<dbReference type="PROSITE" id="PS00237">
    <property type="entry name" value="G_PROTEIN_RECEP_F1_1"/>
    <property type="match status" value="1"/>
</dbReference>
<accession>A0A085MA25</accession>
<evidence type="ECO:0000256" key="8">
    <source>
        <dbReference type="ARBA" id="ARBA00023170"/>
    </source>
</evidence>
<evidence type="ECO:0000256" key="12">
    <source>
        <dbReference type="SAM" id="Phobius"/>
    </source>
</evidence>
<dbReference type="GO" id="GO:0071880">
    <property type="term" value="P:adenylate cyclase-activating adrenergic receptor signaling pathway"/>
    <property type="evidence" value="ECO:0007669"/>
    <property type="project" value="TreeGrafter"/>
</dbReference>
<keyword evidence="3 10" id="KW-0812">Transmembrane</keyword>
<gene>
    <name evidence="14" type="ORF">M513_05090</name>
</gene>
<sequence>MDCWSVAALFFLSIVCLCAIFGNALIILSVLFYRGMQTTANLLLSSLATADFLIAVVLMPVALLDFAYDHYWQFDYLTCRLWTSAHVMLCTASILNLCVIGFDRYFAITSPLRYKRMQTKRLSSIILLFTWIISFVICSLPWIVPAWRTPVLFTTCIYPPMLSYRICSALGSFYIPLILMLFVYLKIVRVIQCRLRLIGHLIANEKSLDSFASLRFAEEASDSSTILDFNAQSAERPRSTGQRRFSEQLRKTSSCPVLFSILSFFNWTSSMTELLTPRNNGSSSRRSSGGKPKTRAQRSLSAAETHSEMLDRGYKSSRKKRLSSSCVPSLSKRTSSSTIEDEHQRARFSSYPTMSKHDSVPRRHLFPATLLAKEHKAIRTICIVVSGFVICWMPFFTAHLIEPFCHGHYSHYMRDFPEAKAGYNDRDFAKGRDVRLDSFASLVSVRQKQTAASCSIPAILTDIFLWLGYFNSVLNPVIYSFCNQDFRRCFREILRCRCRRKGYKLRVSIRRLHQPR</sequence>
<dbReference type="GO" id="GO:0005886">
    <property type="term" value="C:plasma membrane"/>
    <property type="evidence" value="ECO:0007669"/>
    <property type="project" value="UniProtKB-SubCell"/>
</dbReference>
<dbReference type="SMART" id="SM01381">
    <property type="entry name" value="7TM_GPCR_Srsx"/>
    <property type="match status" value="1"/>
</dbReference>
<evidence type="ECO:0000256" key="4">
    <source>
        <dbReference type="ARBA" id="ARBA00022989"/>
    </source>
</evidence>
<evidence type="ECO:0000256" key="3">
    <source>
        <dbReference type="ARBA" id="ARBA00022692"/>
    </source>
</evidence>
<feature type="domain" description="G-protein coupled receptors family 1 profile" evidence="13">
    <location>
        <begin position="22"/>
        <end position="479"/>
    </location>
</feature>
<dbReference type="OrthoDB" id="6358729at2759"/>
<dbReference type="Proteomes" id="UP000030764">
    <property type="component" value="Unassembled WGS sequence"/>
</dbReference>
<evidence type="ECO:0000256" key="2">
    <source>
        <dbReference type="ARBA" id="ARBA00022475"/>
    </source>
</evidence>
<feature type="region of interest" description="Disordered" evidence="11">
    <location>
        <begin position="275"/>
        <end position="358"/>
    </location>
</feature>
<evidence type="ECO:0000256" key="1">
    <source>
        <dbReference type="ARBA" id="ARBA00004651"/>
    </source>
</evidence>
<dbReference type="GO" id="GO:0004993">
    <property type="term" value="F:G protein-coupled serotonin receptor activity"/>
    <property type="evidence" value="ECO:0007669"/>
    <property type="project" value="UniProtKB-ARBA"/>
</dbReference>
<dbReference type="PROSITE" id="PS50262">
    <property type="entry name" value="G_PROTEIN_RECEP_F1_2"/>
    <property type="match status" value="1"/>
</dbReference>
<dbReference type="EMBL" id="KL363211">
    <property type="protein sequence ID" value="KFD54071.1"/>
    <property type="molecule type" value="Genomic_DNA"/>
</dbReference>
<dbReference type="PRINTS" id="PR00237">
    <property type="entry name" value="GPCRRHODOPSN"/>
</dbReference>
<keyword evidence="8 10" id="KW-0675">Receptor</keyword>
<dbReference type="InterPro" id="IPR017452">
    <property type="entry name" value="GPCR_Rhodpsn_7TM"/>
</dbReference>
<keyword evidence="7" id="KW-1015">Disulfide bond</keyword>
<feature type="compositionally biased region" description="Low complexity" evidence="11">
    <location>
        <begin position="278"/>
        <end position="290"/>
    </location>
</feature>
<feature type="transmembrane region" description="Helical" evidence="12">
    <location>
        <begin position="163"/>
        <end position="185"/>
    </location>
</feature>
<keyword evidence="2" id="KW-1003">Cell membrane</keyword>
<reference evidence="14 15" key="1">
    <citation type="journal article" date="2014" name="Nat. Genet.">
        <title>Genome and transcriptome of the porcine whipworm Trichuris suis.</title>
        <authorList>
            <person name="Jex A.R."/>
            <person name="Nejsum P."/>
            <person name="Schwarz E.M."/>
            <person name="Hu L."/>
            <person name="Young N.D."/>
            <person name="Hall R.S."/>
            <person name="Korhonen P.K."/>
            <person name="Liao S."/>
            <person name="Thamsborg S."/>
            <person name="Xia J."/>
            <person name="Xu P."/>
            <person name="Wang S."/>
            <person name="Scheerlinck J.P."/>
            <person name="Hofmann A."/>
            <person name="Sternberg P.W."/>
            <person name="Wang J."/>
            <person name="Gasser R.B."/>
        </authorList>
    </citation>
    <scope>NUCLEOTIDE SEQUENCE [LARGE SCALE GENOMIC DNA]</scope>
    <source>
        <strain evidence="14">DCEP-RM93M</strain>
    </source>
</reference>
<feature type="transmembrane region" description="Helical" evidence="12">
    <location>
        <begin position="81"/>
        <end position="102"/>
    </location>
</feature>
<dbReference type="AlphaFoldDB" id="A0A085MA25"/>
<keyword evidence="15" id="KW-1185">Reference proteome</keyword>
<evidence type="ECO:0000313" key="14">
    <source>
        <dbReference type="EMBL" id="KFD54071.1"/>
    </source>
</evidence>
<evidence type="ECO:0000256" key="7">
    <source>
        <dbReference type="ARBA" id="ARBA00023157"/>
    </source>
</evidence>